<proteinExistence type="inferred from homology"/>
<dbReference type="AlphaFoldDB" id="A0A4Y9ZZ07"/>
<dbReference type="PRINTS" id="PR00081">
    <property type="entry name" value="GDHRDH"/>
</dbReference>
<keyword evidence="4" id="KW-1185">Reference proteome</keyword>
<keyword evidence="2" id="KW-0560">Oxidoreductase</keyword>
<organism evidence="3 4">
    <name type="scientific">Hericium alpestre</name>
    <dbReference type="NCBI Taxonomy" id="135208"/>
    <lineage>
        <taxon>Eukaryota</taxon>
        <taxon>Fungi</taxon>
        <taxon>Dikarya</taxon>
        <taxon>Basidiomycota</taxon>
        <taxon>Agaricomycotina</taxon>
        <taxon>Agaricomycetes</taxon>
        <taxon>Russulales</taxon>
        <taxon>Hericiaceae</taxon>
        <taxon>Hericium</taxon>
    </lineage>
</organism>
<dbReference type="InterPro" id="IPR036291">
    <property type="entry name" value="NAD(P)-bd_dom_sf"/>
</dbReference>
<evidence type="ECO:0000256" key="2">
    <source>
        <dbReference type="ARBA" id="ARBA00023002"/>
    </source>
</evidence>
<sequence length="564" mass="61832">MAAPEEDLPVTVRYDVYPAIDPTHHFVNQSFKGKVVFISGASRGIGEEIAITYAKAGASIAISARKQETLDGVKHKILEQAPSADVLAVTADVKDAKEVAAAVAAAYARFGRLDICMANAGASDLCAFTQQDPEVWWNTVEVNIRGVFNVAHAAVPHLVESKGYFIATTSEAAQMRYPRASSYSISKHAIGRFIEFVTVENPGVKAFALHPGRIPTELTSTHPEVAAICIDTLQLPAAAALHLTSGKADWLSGRYVSAEWDVDEMEEWKDRIVETNGLVTGSAERPWDSVYPAIDPQVHYRNQTYRGKVVFITGASRGIGEETALTYAKAGASVVLAARKQETLDGVKNTILAQVPFAEVLTIPTDVKETKQVEAAIKATIDRFGRLDICIANAGKGGRWDQTFAEQDPYDWWDTQEINVRGTYNTAHFAVPHLVKTKGYLIVVSSLAAQFLWPNGSAYGLSKHTLGRFVEFVALEYPDVKVFSLHPGGIKTQTSMENPDLVYNMLDTVQLPAATMLYMTSGKSDWLSGKYVSANWDVEEMERQWKDKIVEKGGLVSKLYIPKL</sequence>
<dbReference type="EMBL" id="SFCI01000396">
    <property type="protein sequence ID" value="TFY80072.1"/>
    <property type="molecule type" value="Genomic_DNA"/>
</dbReference>
<dbReference type="Pfam" id="PF00106">
    <property type="entry name" value="adh_short"/>
    <property type="match status" value="2"/>
</dbReference>
<comment type="similarity">
    <text evidence="1">Belongs to the short-chain dehydrogenases/reductases (SDR) family.</text>
</comment>
<evidence type="ECO:0000313" key="4">
    <source>
        <dbReference type="Proteomes" id="UP000298061"/>
    </source>
</evidence>
<dbReference type="InterPro" id="IPR002347">
    <property type="entry name" value="SDR_fam"/>
</dbReference>
<dbReference type="GO" id="GO:0016491">
    <property type="term" value="F:oxidoreductase activity"/>
    <property type="evidence" value="ECO:0007669"/>
    <property type="project" value="UniProtKB-KW"/>
</dbReference>
<dbReference type="CDD" id="cd05233">
    <property type="entry name" value="SDR_c"/>
    <property type="match status" value="2"/>
</dbReference>
<dbReference type="GO" id="GO:0016020">
    <property type="term" value="C:membrane"/>
    <property type="evidence" value="ECO:0007669"/>
    <property type="project" value="TreeGrafter"/>
</dbReference>
<gene>
    <name evidence="3" type="ORF">EWM64_g3945</name>
</gene>
<dbReference type="STRING" id="135208.A0A4Y9ZZ07"/>
<dbReference type="Proteomes" id="UP000298061">
    <property type="component" value="Unassembled WGS sequence"/>
</dbReference>
<dbReference type="FunFam" id="3.40.50.720:FF:000084">
    <property type="entry name" value="Short-chain dehydrogenase reductase"/>
    <property type="match status" value="2"/>
</dbReference>
<comment type="caution">
    <text evidence="3">The sequence shown here is derived from an EMBL/GenBank/DDBJ whole genome shotgun (WGS) entry which is preliminary data.</text>
</comment>
<dbReference type="PANTHER" id="PTHR44196">
    <property type="entry name" value="DEHYDROGENASE/REDUCTASE SDR FAMILY MEMBER 7B"/>
    <property type="match status" value="1"/>
</dbReference>
<dbReference type="PANTHER" id="PTHR44196:SF1">
    <property type="entry name" value="DEHYDROGENASE_REDUCTASE SDR FAMILY MEMBER 7B"/>
    <property type="match status" value="1"/>
</dbReference>
<accession>A0A4Y9ZZ07</accession>
<reference evidence="3 4" key="1">
    <citation type="submission" date="2019-02" db="EMBL/GenBank/DDBJ databases">
        <title>Genome sequencing of the rare red list fungi Hericium alpestre (H. flagellum).</title>
        <authorList>
            <person name="Buettner E."/>
            <person name="Kellner H."/>
        </authorList>
    </citation>
    <scope>NUCLEOTIDE SEQUENCE [LARGE SCALE GENOMIC DNA]</scope>
    <source>
        <strain evidence="3 4">DSM 108284</strain>
    </source>
</reference>
<dbReference type="OrthoDB" id="1933717at2759"/>
<name>A0A4Y9ZZ07_9AGAM</name>
<evidence type="ECO:0000256" key="1">
    <source>
        <dbReference type="ARBA" id="ARBA00006484"/>
    </source>
</evidence>
<protein>
    <submittedName>
        <fullName evidence="3">Uncharacterized protein</fullName>
    </submittedName>
</protein>
<evidence type="ECO:0000313" key="3">
    <source>
        <dbReference type="EMBL" id="TFY80072.1"/>
    </source>
</evidence>
<dbReference type="Gene3D" id="3.40.50.720">
    <property type="entry name" value="NAD(P)-binding Rossmann-like Domain"/>
    <property type="match status" value="2"/>
</dbReference>
<dbReference type="SUPFAM" id="SSF51735">
    <property type="entry name" value="NAD(P)-binding Rossmann-fold domains"/>
    <property type="match status" value="2"/>
</dbReference>